<comment type="caution">
    <text evidence="2">The sequence shown here is derived from an EMBL/GenBank/DDBJ whole genome shotgun (WGS) entry which is preliminary data.</text>
</comment>
<feature type="compositionally biased region" description="Basic residues" evidence="1">
    <location>
        <begin position="75"/>
        <end position="84"/>
    </location>
</feature>
<dbReference type="Proteomes" id="UP001292094">
    <property type="component" value="Unassembled WGS sequence"/>
</dbReference>
<dbReference type="AlphaFoldDB" id="A0AAE1UH65"/>
<sequence length="113" mass="12352">NTPDQTSKPIDPSPPPAPPTILQSNGTDPSAPPLENNGLPEAPPTSGLTPPLSAGGRAVAFEVAPVNPSGDSLIRRHPPKKFKSSRTNSRPIHSPRRFWRRSKPRRRRDDRRS</sequence>
<name>A0AAE1UH65_9EUCA</name>
<evidence type="ECO:0000313" key="3">
    <source>
        <dbReference type="Proteomes" id="UP001292094"/>
    </source>
</evidence>
<feature type="region of interest" description="Disordered" evidence="1">
    <location>
        <begin position="1"/>
        <end position="113"/>
    </location>
</feature>
<feature type="non-terminal residue" evidence="2">
    <location>
        <position position="1"/>
    </location>
</feature>
<reference evidence="2" key="1">
    <citation type="submission" date="2023-11" db="EMBL/GenBank/DDBJ databases">
        <title>Genome assemblies of two species of porcelain crab, Petrolisthes cinctipes and Petrolisthes manimaculis (Anomura: Porcellanidae).</title>
        <authorList>
            <person name="Angst P."/>
        </authorList>
    </citation>
    <scope>NUCLEOTIDE SEQUENCE</scope>
    <source>
        <strain evidence="2">PB745_02</strain>
        <tissue evidence="2">Gill</tissue>
    </source>
</reference>
<dbReference type="EMBL" id="JAWZYT010000433">
    <property type="protein sequence ID" value="KAK4323552.1"/>
    <property type="molecule type" value="Genomic_DNA"/>
</dbReference>
<proteinExistence type="predicted"/>
<evidence type="ECO:0000313" key="2">
    <source>
        <dbReference type="EMBL" id="KAK4323552.1"/>
    </source>
</evidence>
<feature type="compositionally biased region" description="Basic residues" evidence="1">
    <location>
        <begin position="93"/>
        <end position="113"/>
    </location>
</feature>
<keyword evidence="3" id="KW-1185">Reference proteome</keyword>
<gene>
    <name evidence="2" type="ORF">Pmani_005749</name>
</gene>
<accession>A0AAE1UH65</accession>
<evidence type="ECO:0000256" key="1">
    <source>
        <dbReference type="SAM" id="MobiDB-lite"/>
    </source>
</evidence>
<protein>
    <submittedName>
        <fullName evidence="2">Uncharacterized protein</fullName>
    </submittedName>
</protein>
<organism evidence="2 3">
    <name type="scientific">Petrolisthes manimaculis</name>
    <dbReference type="NCBI Taxonomy" id="1843537"/>
    <lineage>
        <taxon>Eukaryota</taxon>
        <taxon>Metazoa</taxon>
        <taxon>Ecdysozoa</taxon>
        <taxon>Arthropoda</taxon>
        <taxon>Crustacea</taxon>
        <taxon>Multicrustacea</taxon>
        <taxon>Malacostraca</taxon>
        <taxon>Eumalacostraca</taxon>
        <taxon>Eucarida</taxon>
        <taxon>Decapoda</taxon>
        <taxon>Pleocyemata</taxon>
        <taxon>Anomura</taxon>
        <taxon>Galatheoidea</taxon>
        <taxon>Porcellanidae</taxon>
        <taxon>Petrolisthes</taxon>
    </lineage>
</organism>